<dbReference type="AlphaFoldDB" id="A0A3E2TAP2"/>
<sequence>MNHSTNIRPKDIQHYLKDIKKQLLLTHSRKETTSIIEMLQVSITEFLEDNPTATIEDLKTHFSDYTSLNDMELYNIDSKILEEKLNYSRTIKRIVAVTLF</sequence>
<evidence type="ECO:0000313" key="2">
    <source>
        <dbReference type="Proteomes" id="UP000260773"/>
    </source>
</evidence>
<reference evidence="1 2" key="1">
    <citation type="submission" date="2018-08" db="EMBL/GenBank/DDBJ databases">
        <title>A genome reference for cultivated species of the human gut microbiota.</title>
        <authorList>
            <person name="Zou Y."/>
            <person name="Xue W."/>
            <person name="Luo G."/>
        </authorList>
    </citation>
    <scope>NUCLEOTIDE SEQUENCE [LARGE SCALE GENOMIC DNA]</scope>
    <source>
        <strain evidence="1 2">AF45-17</strain>
    </source>
</reference>
<gene>
    <name evidence="1" type="ORF">DW070_17000</name>
</gene>
<evidence type="ECO:0000313" key="1">
    <source>
        <dbReference type="EMBL" id="RGB71742.1"/>
    </source>
</evidence>
<proteinExistence type="predicted"/>
<dbReference type="EMBL" id="QVEP01000087">
    <property type="protein sequence ID" value="RGB71742.1"/>
    <property type="molecule type" value="Genomic_DNA"/>
</dbReference>
<organism evidence="1 2">
    <name type="scientific">Coprococcus catus</name>
    <dbReference type="NCBI Taxonomy" id="116085"/>
    <lineage>
        <taxon>Bacteria</taxon>
        <taxon>Bacillati</taxon>
        <taxon>Bacillota</taxon>
        <taxon>Clostridia</taxon>
        <taxon>Lachnospirales</taxon>
        <taxon>Lachnospiraceae</taxon>
        <taxon>Coprococcus</taxon>
    </lineage>
</organism>
<comment type="caution">
    <text evidence="1">The sequence shown here is derived from an EMBL/GenBank/DDBJ whole genome shotgun (WGS) entry which is preliminary data.</text>
</comment>
<accession>A0A3E2TAP2</accession>
<protein>
    <submittedName>
        <fullName evidence="1">Uncharacterized protein</fullName>
    </submittedName>
</protein>
<name>A0A3E2TAP2_9FIRM</name>
<dbReference type="Proteomes" id="UP000260773">
    <property type="component" value="Unassembled WGS sequence"/>
</dbReference>